<keyword evidence="1 4" id="KW-0449">Lipoprotein</keyword>
<accession>F2LW20</accession>
<reference evidence="5" key="2">
    <citation type="submission" date="2011-03" db="EMBL/GenBank/DDBJ databases">
        <title>The complete genome of Hippea maritima DSM 10411.</title>
        <authorList>
            <consortium name="US DOE Joint Genome Institute (JGI-PGF)"/>
            <person name="Lucas S."/>
            <person name="Copeland A."/>
            <person name="Lapidus A."/>
            <person name="Bruce D."/>
            <person name="Goodwin L."/>
            <person name="Pitluck S."/>
            <person name="Peters L."/>
            <person name="Kyrpides N."/>
            <person name="Mavromatis K."/>
            <person name="Pagani I."/>
            <person name="Ivanova N."/>
            <person name="Mikhailova N."/>
            <person name="Lu M."/>
            <person name="Detter J.C."/>
            <person name="Tapia R."/>
            <person name="Han C."/>
            <person name="Land M."/>
            <person name="Hauser L."/>
            <person name="Markowitz V."/>
            <person name="Cheng J.-F."/>
            <person name="Hugenholtz P."/>
            <person name="Woyke T."/>
            <person name="Wu D."/>
            <person name="Spring S."/>
            <person name="Schroeder M."/>
            <person name="Brambilla E."/>
            <person name="Klenk H.-P."/>
            <person name="Eisen J.A."/>
        </authorList>
    </citation>
    <scope>NUCLEOTIDE SEQUENCE [LARGE SCALE GENOMIC DNA]</scope>
    <source>
        <strain evidence="5">ATCC 700847 / DSM 10411 / MH2</strain>
    </source>
</reference>
<dbReference type="PANTHER" id="PTHR30329:SF21">
    <property type="entry name" value="LIPOPROTEIN YIAD-RELATED"/>
    <property type="match status" value="1"/>
</dbReference>
<dbReference type="InterPro" id="IPR036737">
    <property type="entry name" value="OmpA-like_sf"/>
</dbReference>
<dbReference type="HAMAP" id="MF_02204">
    <property type="entry name" value="Pal"/>
    <property type="match status" value="1"/>
</dbReference>
<dbReference type="EMBL" id="CP002606">
    <property type="protein sequence ID" value="AEA33954.1"/>
    <property type="molecule type" value="Genomic_DNA"/>
</dbReference>
<dbReference type="Pfam" id="PF00691">
    <property type="entry name" value="OmpA"/>
    <property type="match status" value="1"/>
</dbReference>
<keyword evidence="1" id="KW-0564">Palmitate</keyword>
<keyword evidence="1" id="KW-0732">Signal</keyword>
<dbReference type="GO" id="GO:0009279">
    <property type="term" value="C:cell outer membrane"/>
    <property type="evidence" value="ECO:0007669"/>
    <property type="project" value="UniProtKB-SubCell"/>
</dbReference>
<name>F2LW20_HIPMA</name>
<dbReference type="AlphaFoldDB" id="F2LW20"/>
<organism evidence="4 5">
    <name type="scientific">Hippea maritima (strain ATCC 700847 / DSM 10411 / MH2)</name>
    <dbReference type="NCBI Taxonomy" id="760142"/>
    <lineage>
        <taxon>Bacteria</taxon>
        <taxon>Pseudomonadati</taxon>
        <taxon>Campylobacterota</taxon>
        <taxon>Desulfurellia</taxon>
        <taxon>Desulfurellales</taxon>
        <taxon>Hippeaceae</taxon>
        <taxon>Hippea</taxon>
    </lineage>
</organism>
<proteinExistence type="inferred from homology"/>
<keyword evidence="5" id="KW-1185">Reference proteome</keyword>
<protein>
    <recommendedName>
        <fullName evidence="1">Peptidoglycan-associated lipoprotein</fullName>
        <shortName evidence="1">PAL</shortName>
    </recommendedName>
</protein>
<dbReference type="PROSITE" id="PS51257">
    <property type="entry name" value="PROKAR_LIPOPROTEIN"/>
    <property type="match status" value="1"/>
</dbReference>
<reference evidence="4 5" key="1">
    <citation type="journal article" date="2011" name="Stand. Genomic Sci.">
        <title>Complete genome sequence of the thermophilic sulfur-reducer Hippea maritima type strain (MH(2)).</title>
        <authorList>
            <person name="Huntemann M."/>
            <person name="Lu M."/>
            <person name="Nolan M."/>
            <person name="Lapidus A."/>
            <person name="Lucas S."/>
            <person name="Hammon N."/>
            <person name="Deshpande S."/>
            <person name="Cheng J.F."/>
            <person name="Tapia R."/>
            <person name="Han C."/>
            <person name="Goodwin L."/>
            <person name="Pitluck S."/>
            <person name="Liolios K."/>
            <person name="Pagani I."/>
            <person name="Ivanova N."/>
            <person name="Ovchinikova G."/>
            <person name="Pati A."/>
            <person name="Chen A."/>
            <person name="Palaniappan K."/>
            <person name="Land M."/>
            <person name="Hauser L."/>
            <person name="Jeffries C.D."/>
            <person name="Detter J.C."/>
            <person name="Brambilla E.M."/>
            <person name="Rohde M."/>
            <person name="Spring S."/>
            <person name="Goker M."/>
            <person name="Woyke T."/>
            <person name="Bristow J."/>
            <person name="Eisen J.A."/>
            <person name="Markowitz V."/>
            <person name="Hugenholtz P."/>
            <person name="Kyrpides N.C."/>
            <person name="Klenk H.P."/>
            <person name="Mavromatis K."/>
        </authorList>
    </citation>
    <scope>NUCLEOTIDE SEQUENCE [LARGE SCALE GENOMIC DNA]</scope>
    <source>
        <strain evidence="5">ATCC 700847 / DSM 10411 / MH2</strain>
    </source>
</reference>
<evidence type="ECO:0000256" key="2">
    <source>
        <dbReference type="PROSITE-ProRule" id="PRU00473"/>
    </source>
</evidence>
<gene>
    <name evidence="1" type="primary">pal</name>
    <name evidence="4" type="ordered locus">Hipma_0988</name>
</gene>
<dbReference type="KEGG" id="hmr:Hipma_0988"/>
<comment type="similarity">
    <text evidence="1">Belongs to the Pal lipoprotein family.</text>
</comment>
<dbReference type="InterPro" id="IPR006665">
    <property type="entry name" value="OmpA-like"/>
</dbReference>
<dbReference type="PROSITE" id="PS51123">
    <property type="entry name" value="OMPA_2"/>
    <property type="match status" value="1"/>
</dbReference>
<evidence type="ECO:0000259" key="3">
    <source>
        <dbReference type="PROSITE" id="PS51123"/>
    </source>
</evidence>
<dbReference type="CDD" id="cd07185">
    <property type="entry name" value="OmpA_C-like"/>
    <property type="match status" value="1"/>
</dbReference>
<dbReference type="HOGENOM" id="CLU_016890_9_0_7"/>
<dbReference type="InterPro" id="IPR039001">
    <property type="entry name" value="Pal"/>
</dbReference>
<dbReference type="InParanoid" id="F2LW20"/>
<dbReference type="Gene3D" id="3.30.1330.60">
    <property type="entry name" value="OmpA-like domain"/>
    <property type="match status" value="1"/>
</dbReference>
<evidence type="ECO:0000256" key="1">
    <source>
        <dbReference type="HAMAP-Rule" id="MF_02204"/>
    </source>
</evidence>
<dbReference type="STRING" id="760142.Hipma_0988"/>
<comment type="subcellular location">
    <subcellularLocation>
        <location evidence="1">Cell outer membrane</location>
        <topology evidence="1">Lipid-anchor</topology>
    </subcellularLocation>
</comment>
<dbReference type="Proteomes" id="UP000008139">
    <property type="component" value="Chromosome"/>
</dbReference>
<sequence length="188" mass="21355">MKRVIIVLILIVGLFGIYGCSSSPKYVKSQSQNEVNNPQIKSSTLKYPSLNTIEGSDFASFEDAKKHFDKVAVDIHFKFNSFEIEPINQYGINEKPKAILDRIAAFMLKHPTLKVRIEGNCDERGTVEYNLALGQKRALAAKKYLVAKGVNPDRIDIISYGESRPLDPAHNEYAWAKNRRDHFVLLER</sequence>
<dbReference type="FunCoup" id="F2LW20">
    <property type="interactions" value="66"/>
</dbReference>
<keyword evidence="1 2" id="KW-0472">Membrane</keyword>
<dbReference type="RefSeq" id="WP_013681993.1">
    <property type="nucleotide sequence ID" value="NC_015318.1"/>
</dbReference>
<dbReference type="OrthoDB" id="9809164at2"/>
<evidence type="ECO:0000313" key="4">
    <source>
        <dbReference type="EMBL" id="AEA33954.1"/>
    </source>
</evidence>
<keyword evidence="1" id="KW-0998">Cell outer membrane</keyword>
<dbReference type="eggNOG" id="COG2885">
    <property type="taxonomic scope" value="Bacteria"/>
</dbReference>
<dbReference type="InterPro" id="IPR050330">
    <property type="entry name" value="Bact_OuterMem_StrucFunc"/>
</dbReference>
<dbReference type="GO" id="GO:0051301">
    <property type="term" value="P:cell division"/>
    <property type="evidence" value="ECO:0007669"/>
    <property type="project" value="InterPro"/>
</dbReference>
<evidence type="ECO:0000313" key="5">
    <source>
        <dbReference type="Proteomes" id="UP000008139"/>
    </source>
</evidence>
<dbReference type="PANTHER" id="PTHR30329">
    <property type="entry name" value="STATOR ELEMENT OF FLAGELLAR MOTOR COMPLEX"/>
    <property type="match status" value="1"/>
</dbReference>
<feature type="domain" description="OmpA-like" evidence="3">
    <location>
        <begin position="64"/>
        <end position="188"/>
    </location>
</feature>
<dbReference type="SUPFAM" id="SSF103088">
    <property type="entry name" value="OmpA-like"/>
    <property type="match status" value="1"/>
</dbReference>